<dbReference type="Proteomes" id="UP000308600">
    <property type="component" value="Unassembled WGS sequence"/>
</dbReference>
<keyword evidence="2" id="KW-1185">Reference proteome</keyword>
<organism evidence="1 2">
    <name type="scientific">Pluteus cervinus</name>
    <dbReference type="NCBI Taxonomy" id="181527"/>
    <lineage>
        <taxon>Eukaryota</taxon>
        <taxon>Fungi</taxon>
        <taxon>Dikarya</taxon>
        <taxon>Basidiomycota</taxon>
        <taxon>Agaricomycotina</taxon>
        <taxon>Agaricomycetes</taxon>
        <taxon>Agaricomycetidae</taxon>
        <taxon>Agaricales</taxon>
        <taxon>Pluteineae</taxon>
        <taxon>Pluteaceae</taxon>
        <taxon>Pluteus</taxon>
    </lineage>
</organism>
<dbReference type="EMBL" id="ML208265">
    <property type="protein sequence ID" value="TFK75053.1"/>
    <property type="molecule type" value="Genomic_DNA"/>
</dbReference>
<protein>
    <submittedName>
        <fullName evidence="1">Uncharacterized protein</fullName>
    </submittedName>
</protein>
<evidence type="ECO:0000313" key="1">
    <source>
        <dbReference type="EMBL" id="TFK75053.1"/>
    </source>
</evidence>
<reference evidence="1 2" key="1">
    <citation type="journal article" date="2019" name="Nat. Ecol. Evol.">
        <title>Megaphylogeny resolves global patterns of mushroom evolution.</title>
        <authorList>
            <person name="Varga T."/>
            <person name="Krizsan K."/>
            <person name="Foldi C."/>
            <person name="Dima B."/>
            <person name="Sanchez-Garcia M."/>
            <person name="Sanchez-Ramirez S."/>
            <person name="Szollosi G.J."/>
            <person name="Szarkandi J.G."/>
            <person name="Papp V."/>
            <person name="Albert L."/>
            <person name="Andreopoulos W."/>
            <person name="Angelini C."/>
            <person name="Antonin V."/>
            <person name="Barry K.W."/>
            <person name="Bougher N.L."/>
            <person name="Buchanan P."/>
            <person name="Buyck B."/>
            <person name="Bense V."/>
            <person name="Catcheside P."/>
            <person name="Chovatia M."/>
            <person name="Cooper J."/>
            <person name="Damon W."/>
            <person name="Desjardin D."/>
            <person name="Finy P."/>
            <person name="Geml J."/>
            <person name="Haridas S."/>
            <person name="Hughes K."/>
            <person name="Justo A."/>
            <person name="Karasinski D."/>
            <person name="Kautmanova I."/>
            <person name="Kiss B."/>
            <person name="Kocsube S."/>
            <person name="Kotiranta H."/>
            <person name="LaButti K.M."/>
            <person name="Lechner B.E."/>
            <person name="Liimatainen K."/>
            <person name="Lipzen A."/>
            <person name="Lukacs Z."/>
            <person name="Mihaltcheva S."/>
            <person name="Morgado L.N."/>
            <person name="Niskanen T."/>
            <person name="Noordeloos M.E."/>
            <person name="Ohm R.A."/>
            <person name="Ortiz-Santana B."/>
            <person name="Ovrebo C."/>
            <person name="Racz N."/>
            <person name="Riley R."/>
            <person name="Savchenko A."/>
            <person name="Shiryaev A."/>
            <person name="Soop K."/>
            <person name="Spirin V."/>
            <person name="Szebenyi C."/>
            <person name="Tomsovsky M."/>
            <person name="Tulloss R.E."/>
            <person name="Uehling J."/>
            <person name="Grigoriev I.V."/>
            <person name="Vagvolgyi C."/>
            <person name="Papp T."/>
            <person name="Martin F.M."/>
            <person name="Miettinen O."/>
            <person name="Hibbett D.S."/>
            <person name="Nagy L.G."/>
        </authorList>
    </citation>
    <scope>NUCLEOTIDE SEQUENCE [LARGE SCALE GENOMIC DNA]</scope>
    <source>
        <strain evidence="1 2">NL-1719</strain>
    </source>
</reference>
<accession>A0ACD3B9Q0</accession>
<sequence>MGAETPQPDHESDDEIEFIGMTSVPSTNVGTVVKTEPKATSTSTLHSVEPDNAVAQTRARSLSSLTPFTGSTPGPSRLATEPLKIKKEAMLLPRSVVSNYLSGVGTFSISPDPVPTPVSRRFLRKTYGGSDQHFISFTPKSRDPGSSSSSHPKGRPIVFPEPELNPEIPREPGAPGLIFASRHEILEHPPWSVFRKVSGSASPVVWTYLGEYKNELCGKMTAAQFQQQRPEVKERWGGLVVKAKQCNAYVAMRARIGLRKAHPGKPISEKDVEKEMVKIKKGYNPISVSDKDVIKAFCDGDEGVDIIKMRCVGYDHKFVNHFAMTYKTWQKQQKQPQGSVGDAAPKSASGRQKGVLVDPYENEEDSRGSPLPRKV</sequence>
<gene>
    <name evidence="1" type="ORF">BDN72DRAFT_607116</name>
</gene>
<name>A0ACD3B9Q0_9AGAR</name>
<proteinExistence type="predicted"/>
<evidence type="ECO:0000313" key="2">
    <source>
        <dbReference type="Proteomes" id="UP000308600"/>
    </source>
</evidence>